<feature type="region of interest" description="Disordered" evidence="1">
    <location>
        <begin position="1"/>
        <end position="40"/>
    </location>
</feature>
<protein>
    <submittedName>
        <fullName evidence="2">Uncharacterized protein</fullName>
    </submittedName>
</protein>
<sequence length="219" mass="24434">MSVIGKLLESGRKRPREEEASSSTTCFSPSSEGGGSMNATQKRNATYDLNKRADELSSEISVLYNKFPEMNLIMDSKTLLAHVVTAVEEAEAEVTREAKKCYHEEETVPYNSLPDEVLQNCLSYVGKGHYGLVGLASKKLCKAYVEAFGQETAYLEMATSVKLVNHCFEDLCKNLSEKDEILKAAAVNGNLDILRNAISRGYDLFPLVEIKKEDTYEYY</sequence>
<accession>A0AAD3HA24</accession>
<dbReference type="EMBL" id="BLLK01000049">
    <property type="protein sequence ID" value="GFH55534.1"/>
    <property type="molecule type" value="Genomic_DNA"/>
</dbReference>
<proteinExistence type="predicted"/>
<evidence type="ECO:0000256" key="1">
    <source>
        <dbReference type="SAM" id="MobiDB-lite"/>
    </source>
</evidence>
<organism evidence="2 3">
    <name type="scientific">Chaetoceros tenuissimus</name>
    <dbReference type="NCBI Taxonomy" id="426638"/>
    <lineage>
        <taxon>Eukaryota</taxon>
        <taxon>Sar</taxon>
        <taxon>Stramenopiles</taxon>
        <taxon>Ochrophyta</taxon>
        <taxon>Bacillariophyta</taxon>
        <taxon>Coscinodiscophyceae</taxon>
        <taxon>Chaetocerotophycidae</taxon>
        <taxon>Chaetocerotales</taxon>
        <taxon>Chaetocerotaceae</taxon>
        <taxon>Chaetoceros</taxon>
    </lineage>
</organism>
<evidence type="ECO:0000313" key="3">
    <source>
        <dbReference type="Proteomes" id="UP001054902"/>
    </source>
</evidence>
<keyword evidence="3" id="KW-1185">Reference proteome</keyword>
<dbReference type="AlphaFoldDB" id="A0AAD3HA24"/>
<feature type="compositionally biased region" description="Low complexity" evidence="1">
    <location>
        <begin position="21"/>
        <end position="31"/>
    </location>
</feature>
<comment type="caution">
    <text evidence="2">The sequence shown here is derived from an EMBL/GenBank/DDBJ whole genome shotgun (WGS) entry which is preliminary data.</text>
</comment>
<gene>
    <name evidence="2" type="ORF">CTEN210_12010</name>
</gene>
<dbReference type="Proteomes" id="UP001054902">
    <property type="component" value="Unassembled WGS sequence"/>
</dbReference>
<feature type="compositionally biased region" description="Basic and acidic residues" evidence="1">
    <location>
        <begin position="9"/>
        <end position="19"/>
    </location>
</feature>
<name>A0AAD3HA24_9STRA</name>
<reference evidence="2 3" key="1">
    <citation type="journal article" date="2021" name="Sci. Rep.">
        <title>The genome of the diatom Chaetoceros tenuissimus carries an ancient integrated fragment of an extant virus.</title>
        <authorList>
            <person name="Hongo Y."/>
            <person name="Kimura K."/>
            <person name="Takaki Y."/>
            <person name="Yoshida Y."/>
            <person name="Baba S."/>
            <person name="Kobayashi G."/>
            <person name="Nagasaki K."/>
            <person name="Hano T."/>
            <person name="Tomaru Y."/>
        </authorList>
    </citation>
    <scope>NUCLEOTIDE SEQUENCE [LARGE SCALE GENOMIC DNA]</scope>
    <source>
        <strain evidence="2 3">NIES-3715</strain>
    </source>
</reference>
<evidence type="ECO:0000313" key="2">
    <source>
        <dbReference type="EMBL" id="GFH55534.1"/>
    </source>
</evidence>